<dbReference type="InterPro" id="IPR001173">
    <property type="entry name" value="Glyco_trans_2-like"/>
</dbReference>
<feature type="domain" description="Glycosyltransferase 2-like" evidence="1">
    <location>
        <begin position="13"/>
        <end position="97"/>
    </location>
</feature>
<comment type="caution">
    <text evidence="2">The sequence shown here is derived from an EMBL/GenBank/DDBJ whole genome shotgun (WGS) entry which is preliminary data.</text>
</comment>
<dbReference type="SUPFAM" id="SSF53448">
    <property type="entry name" value="Nucleotide-diphospho-sugar transferases"/>
    <property type="match status" value="1"/>
</dbReference>
<dbReference type="Gene3D" id="3.90.550.10">
    <property type="entry name" value="Spore Coat Polysaccharide Biosynthesis Protein SpsA, Chain A"/>
    <property type="match status" value="1"/>
</dbReference>
<evidence type="ECO:0000313" key="2">
    <source>
        <dbReference type="EMBL" id="GAA4965573.1"/>
    </source>
</evidence>
<gene>
    <name evidence="2" type="ORF">GCM10023225_05850</name>
</gene>
<organism evidence="2 3">
    <name type="scientific">Kineococcus glutinatus</name>
    <dbReference type="NCBI Taxonomy" id="1070872"/>
    <lineage>
        <taxon>Bacteria</taxon>
        <taxon>Bacillati</taxon>
        <taxon>Actinomycetota</taxon>
        <taxon>Actinomycetes</taxon>
        <taxon>Kineosporiales</taxon>
        <taxon>Kineosporiaceae</taxon>
        <taxon>Kineococcus</taxon>
    </lineage>
</organism>
<dbReference type="InterPro" id="IPR011990">
    <property type="entry name" value="TPR-like_helical_dom_sf"/>
</dbReference>
<keyword evidence="3" id="KW-1185">Reference proteome</keyword>
<dbReference type="SUPFAM" id="SSF48452">
    <property type="entry name" value="TPR-like"/>
    <property type="match status" value="1"/>
</dbReference>
<evidence type="ECO:0000259" key="1">
    <source>
        <dbReference type="Pfam" id="PF00535"/>
    </source>
</evidence>
<dbReference type="CDD" id="cd02511">
    <property type="entry name" value="Beta4Glucosyltransferase"/>
    <property type="match status" value="1"/>
</dbReference>
<dbReference type="Pfam" id="PF00535">
    <property type="entry name" value="Glycos_transf_2"/>
    <property type="match status" value="1"/>
</dbReference>
<dbReference type="InterPro" id="IPR029044">
    <property type="entry name" value="Nucleotide-diphossugar_trans"/>
</dbReference>
<sequence>MAPQPPASELLLSACLVVRDEAARIGACLDALTGLADEVVVHDTGSTDGTLDALRRRDVVLVEGTWADDFAAARNTALRAAHGEWVLSLDADEVATADGPALRARLATCPERRLLVTIVNEGPAPAGGYAFTAVRLFRREGARWRGRVHERVVHEGVVHEGVVPGAPAEGALPEELLTLQHSGYATAEALQRKGRRNAALAQRALDELLASADPDPRELAALALDLGRASMGAGQLQRAVDAFEAVRDATGAGLLWQQATDYLARLLLGAGQPDVALVLAEQLRGSGAGAEHCDWLRAQALAQLGRVAEALDLLAGITRLVDTAGRRQDLRLVEELRVLCREVLAAAPRAPTPPG</sequence>
<proteinExistence type="predicted"/>
<accession>A0ABP9HAC2</accession>
<dbReference type="PANTHER" id="PTHR43630:SF2">
    <property type="entry name" value="GLYCOSYLTRANSFERASE"/>
    <property type="match status" value="1"/>
</dbReference>
<dbReference type="RefSeq" id="WP_345710832.1">
    <property type="nucleotide sequence ID" value="NZ_BAABIL010000061.1"/>
</dbReference>
<evidence type="ECO:0000313" key="3">
    <source>
        <dbReference type="Proteomes" id="UP001501195"/>
    </source>
</evidence>
<dbReference type="Proteomes" id="UP001501195">
    <property type="component" value="Unassembled WGS sequence"/>
</dbReference>
<protein>
    <recommendedName>
        <fullName evidence="1">Glycosyltransferase 2-like domain-containing protein</fullName>
    </recommendedName>
</protein>
<dbReference type="EMBL" id="BAABIL010000061">
    <property type="protein sequence ID" value="GAA4965573.1"/>
    <property type="molecule type" value="Genomic_DNA"/>
</dbReference>
<name>A0ABP9HAC2_9ACTN</name>
<dbReference type="PANTHER" id="PTHR43630">
    <property type="entry name" value="POLY-BETA-1,6-N-ACETYL-D-GLUCOSAMINE SYNTHASE"/>
    <property type="match status" value="1"/>
</dbReference>
<reference evidence="3" key="1">
    <citation type="journal article" date="2019" name="Int. J. Syst. Evol. Microbiol.">
        <title>The Global Catalogue of Microorganisms (GCM) 10K type strain sequencing project: providing services to taxonomists for standard genome sequencing and annotation.</title>
        <authorList>
            <consortium name="The Broad Institute Genomics Platform"/>
            <consortium name="The Broad Institute Genome Sequencing Center for Infectious Disease"/>
            <person name="Wu L."/>
            <person name="Ma J."/>
        </authorList>
    </citation>
    <scope>NUCLEOTIDE SEQUENCE [LARGE SCALE GENOMIC DNA]</scope>
    <source>
        <strain evidence="3">JCM 18126</strain>
    </source>
</reference>